<evidence type="ECO:0000256" key="5">
    <source>
        <dbReference type="ARBA" id="ARBA00022723"/>
    </source>
</evidence>
<dbReference type="InParanoid" id="A0A1Q3C9A0"/>
<dbReference type="OrthoDB" id="1718374at2759"/>
<dbReference type="EMBL" id="BDDD01001527">
    <property type="protein sequence ID" value="GAV76789.1"/>
    <property type="molecule type" value="Genomic_DNA"/>
</dbReference>
<dbReference type="InterPro" id="IPR027806">
    <property type="entry name" value="HARBI1_dom"/>
</dbReference>
<protein>
    <submittedName>
        <fullName evidence="9">DDE_4 domain-containing protein</fullName>
    </submittedName>
</protein>
<dbReference type="GO" id="GO:0016787">
    <property type="term" value="F:hydrolase activity"/>
    <property type="evidence" value="ECO:0007669"/>
    <property type="project" value="UniProtKB-KW"/>
</dbReference>
<comment type="cofactor">
    <cofactor evidence="1">
        <name>a divalent metal cation</name>
        <dbReference type="ChEBI" id="CHEBI:60240"/>
    </cofactor>
</comment>
<name>A0A1Q3C9A0_CEPFO</name>
<sequence>DCIGAIDGTYICVKVSAIDASRYRGKKEYPTQNVLAVYDFDTRFTYVLKAWEGIAPESRILKNALNRNNKLIIPRGKYYLGNTGFKLKNGLITPYR</sequence>
<evidence type="ECO:0000256" key="6">
    <source>
        <dbReference type="ARBA" id="ARBA00022801"/>
    </source>
</evidence>
<dbReference type="GO" id="GO:0004518">
    <property type="term" value="F:nuclease activity"/>
    <property type="evidence" value="ECO:0007669"/>
    <property type="project" value="UniProtKB-KW"/>
</dbReference>
<accession>A0A1Q3C9A0</accession>
<dbReference type="PANTHER" id="PTHR22930:SF268">
    <property type="entry name" value="NUCLEASE HARBI1"/>
    <property type="match status" value="1"/>
</dbReference>
<dbReference type="PANTHER" id="PTHR22930">
    <property type="match status" value="1"/>
</dbReference>
<dbReference type="GO" id="GO:0046872">
    <property type="term" value="F:metal ion binding"/>
    <property type="evidence" value="ECO:0007669"/>
    <property type="project" value="UniProtKB-KW"/>
</dbReference>
<feature type="non-terminal residue" evidence="9">
    <location>
        <position position="1"/>
    </location>
</feature>
<dbReference type="STRING" id="3775.A0A1Q3C9A0"/>
<evidence type="ECO:0000256" key="3">
    <source>
        <dbReference type="ARBA" id="ARBA00006958"/>
    </source>
</evidence>
<dbReference type="InterPro" id="IPR045249">
    <property type="entry name" value="HARBI1-like"/>
</dbReference>
<dbReference type="Pfam" id="PF13359">
    <property type="entry name" value="DDE_Tnp_4"/>
    <property type="match status" value="1"/>
</dbReference>
<comment type="subcellular location">
    <subcellularLocation>
        <location evidence="2">Nucleus</location>
    </subcellularLocation>
</comment>
<comment type="caution">
    <text evidence="9">The sequence shown here is derived from an EMBL/GenBank/DDBJ whole genome shotgun (WGS) entry which is preliminary data.</text>
</comment>
<organism evidence="9 10">
    <name type="scientific">Cephalotus follicularis</name>
    <name type="common">Albany pitcher plant</name>
    <dbReference type="NCBI Taxonomy" id="3775"/>
    <lineage>
        <taxon>Eukaryota</taxon>
        <taxon>Viridiplantae</taxon>
        <taxon>Streptophyta</taxon>
        <taxon>Embryophyta</taxon>
        <taxon>Tracheophyta</taxon>
        <taxon>Spermatophyta</taxon>
        <taxon>Magnoliopsida</taxon>
        <taxon>eudicotyledons</taxon>
        <taxon>Gunneridae</taxon>
        <taxon>Pentapetalae</taxon>
        <taxon>rosids</taxon>
        <taxon>fabids</taxon>
        <taxon>Oxalidales</taxon>
        <taxon>Cephalotaceae</taxon>
        <taxon>Cephalotus</taxon>
    </lineage>
</organism>
<keyword evidence="4" id="KW-0540">Nuclease</keyword>
<evidence type="ECO:0000313" key="10">
    <source>
        <dbReference type="Proteomes" id="UP000187406"/>
    </source>
</evidence>
<reference evidence="10" key="1">
    <citation type="submission" date="2016-04" db="EMBL/GenBank/DDBJ databases">
        <title>Cephalotus genome sequencing.</title>
        <authorList>
            <person name="Fukushima K."/>
            <person name="Hasebe M."/>
            <person name="Fang X."/>
        </authorList>
    </citation>
    <scope>NUCLEOTIDE SEQUENCE [LARGE SCALE GENOMIC DNA]</scope>
    <source>
        <strain evidence="10">cv. St1</strain>
    </source>
</reference>
<evidence type="ECO:0000313" key="9">
    <source>
        <dbReference type="EMBL" id="GAV76789.1"/>
    </source>
</evidence>
<feature type="domain" description="DDE Tnp4" evidence="8">
    <location>
        <begin position="6"/>
        <end position="95"/>
    </location>
</feature>
<proteinExistence type="inferred from homology"/>
<keyword evidence="5" id="KW-0479">Metal-binding</keyword>
<evidence type="ECO:0000259" key="8">
    <source>
        <dbReference type="Pfam" id="PF13359"/>
    </source>
</evidence>
<dbReference type="GO" id="GO:0005634">
    <property type="term" value="C:nucleus"/>
    <property type="evidence" value="ECO:0007669"/>
    <property type="project" value="UniProtKB-SubCell"/>
</dbReference>
<keyword evidence="6" id="KW-0378">Hydrolase</keyword>
<evidence type="ECO:0000256" key="2">
    <source>
        <dbReference type="ARBA" id="ARBA00004123"/>
    </source>
</evidence>
<dbReference type="Proteomes" id="UP000187406">
    <property type="component" value="Unassembled WGS sequence"/>
</dbReference>
<keyword evidence="10" id="KW-1185">Reference proteome</keyword>
<keyword evidence="7" id="KW-0539">Nucleus</keyword>
<gene>
    <name evidence="9" type="ORF">CFOL_v3_20262</name>
</gene>
<evidence type="ECO:0000256" key="1">
    <source>
        <dbReference type="ARBA" id="ARBA00001968"/>
    </source>
</evidence>
<comment type="similarity">
    <text evidence="3">Belongs to the HARBI1 family.</text>
</comment>
<dbReference type="AlphaFoldDB" id="A0A1Q3C9A0"/>
<evidence type="ECO:0000256" key="4">
    <source>
        <dbReference type="ARBA" id="ARBA00022722"/>
    </source>
</evidence>
<evidence type="ECO:0000256" key="7">
    <source>
        <dbReference type="ARBA" id="ARBA00023242"/>
    </source>
</evidence>
<feature type="non-terminal residue" evidence="9">
    <location>
        <position position="96"/>
    </location>
</feature>